<reference evidence="4" key="2">
    <citation type="submission" date="2020-02" db="EMBL/GenBank/DDBJ databases">
        <authorList>
            <person name="Feng H."/>
        </authorList>
    </citation>
    <scope>NUCLEOTIDE SEQUENCE [LARGE SCALE GENOMIC DNA]</scope>
    <source>
        <strain evidence="4">Gsoil 114</strain>
    </source>
</reference>
<dbReference type="Proteomes" id="UP000476934">
    <property type="component" value="Unassembled WGS sequence"/>
</dbReference>
<comment type="caution">
    <text evidence="3">The sequence shown here is derived from an EMBL/GenBank/DDBJ whole genome shotgun (WGS) entry which is preliminary data.</text>
</comment>
<dbReference type="Proteomes" id="UP000030588">
    <property type="component" value="Unassembled WGS sequence"/>
</dbReference>
<dbReference type="InterPro" id="IPR013656">
    <property type="entry name" value="PAS_4"/>
</dbReference>
<keyword evidence="1" id="KW-0472">Membrane</keyword>
<dbReference type="PANTHER" id="PTHR45138:SF9">
    <property type="entry name" value="DIGUANYLATE CYCLASE DGCM-RELATED"/>
    <property type="match status" value="1"/>
</dbReference>
<dbReference type="InterPro" id="IPR035965">
    <property type="entry name" value="PAS-like_dom_sf"/>
</dbReference>
<dbReference type="InterPro" id="IPR050469">
    <property type="entry name" value="Diguanylate_Cyclase"/>
</dbReference>
<dbReference type="Pfam" id="PF16927">
    <property type="entry name" value="HisKA_7TM"/>
    <property type="match status" value="1"/>
</dbReference>
<evidence type="ECO:0000256" key="1">
    <source>
        <dbReference type="SAM" id="Phobius"/>
    </source>
</evidence>
<dbReference type="CDD" id="cd01949">
    <property type="entry name" value="GGDEF"/>
    <property type="match status" value="1"/>
</dbReference>
<dbReference type="PANTHER" id="PTHR45138">
    <property type="entry name" value="REGULATORY COMPONENTS OF SENSORY TRANSDUCTION SYSTEM"/>
    <property type="match status" value="1"/>
</dbReference>
<dbReference type="SUPFAM" id="SSF55073">
    <property type="entry name" value="Nucleotide cyclase"/>
    <property type="match status" value="1"/>
</dbReference>
<feature type="transmembrane region" description="Helical" evidence="1">
    <location>
        <begin position="40"/>
        <end position="60"/>
    </location>
</feature>
<evidence type="ECO:0000313" key="4">
    <source>
        <dbReference type="EMBL" id="NEY18543.1"/>
    </source>
</evidence>
<name>A0A0A6VDD9_9BACI</name>
<dbReference type="Gene3D" id="3.30.70.270">
    <property type="match status" value="1"/>
</dbReference>
<dbReference type="Pfam" id="PF08448">
    <property type="entry name" value="PAS_4"/>
    <property type="match status" value="1"/>
</dbReference>
<proteinExistence type="predicted"/>
<protein>
    <submittedName>
        <fullName evidence="3">Diguanylate cyclase</fullName>
    </submittedName>
</protein>
<dbReference type="OrthoDB" id="9759607at2"/>
<organism evidence="3 5">
    <name type="scientific">Heyndrickxia ginsengihumi</name>
    <dbReference type="NCBI Taxonomy" id="363870"/>
    <lineage>
        <taxon>Bacteria</taxon>
        <taxon>Bacillati</taxon>
        <taxon>Bacillota</taxon>
        <taxon>Bacilli</taxon>
        <taxon>Bacillales</taxon>
        <taxon>Bacillaceae</taxon>
        <taxon>Heyndrickxia</taxon>
    </lineage>
</organism>
<dbReference type="InterPro" id="IPR043128">
    <property type="entry name" value="Rev_trsase/Diguanyl_cyclase"/>
</dbReference>
<accession>A0A0A6VDD9</accession>
<dbReference type="SUPFAM" id="SSF55785">
    <property type="entry name" value="PYP-like sensor domain (PAS domain)"/>
    <property type="match status" value="1"/>
</dbReference>
<dbReference type="RefSeq" id="WP_035355642.1">
    <property type="nucleotide sequence ID" value="NZ_JAAIWK010000001.1"/>
</dbReference>
<feature type="transmembrane region" description="Helical" evidence="1">
    <location>
        <begin position="6"/>
        <end position="28"/>
    </location>
</feature>
<evidence type="ECO:0000313" key="5">
    <source>
        <dbReference type="Proteomes" id="UP000030588"/>
    </source>
</evidence>
<dbReference type="Gene3D" id="3.30.450.20">
    <property type="entry name" value="PAS domain"/>
    <property type="match status" value="1"/>
</dbReference>
<dbReference type="NCBIfam" id="TIGR00254">
    <property type="entry name" value="GGDEF"/>
    <property type="match status" value="1"/>
</dbReference>
<evidence type="ECO:0000313" key="6">
    <source>
        <dbReference type="Proteomes" id="UP000476934"/>
    </source>
</evidence>
<feature type="domain" description="GGDEF" evidence="2">
    <location>
        <begin position="383"/>
        <end position="517"/>
    </location>
</feature>
<dbReference type="InterPro" id="IPR031621">
    <property type="entry name" value="HisKA_7TM"/>
</dbReference>
<dbReference type="EMBL" id="JAAIWK010000001">
    <property type="protein sequence ID" value="NEY18543.1"/>
    <property type="molecule type" value="Genomic_DNA"/>
</dbReference>
<gene>
    <name evidence="4" type="ORF">G4D61_00985</name>
    <name evidence="3" type="ORF">NG54_14875</name>
</gene>
<keyword evidence="6" id="KW-1185">Reference proteome</keyword>
<sequence length="518" mass="59447">MSSQITAYVALVCTSGVLNLYLCLYAFVKRYYYTNISNLFIFYTVSITIYCFGSAFGLMATTLEQIKFWTIIEYIGMPFAPPLGLLFVMRYLGMKIKKKWCIALLVLPFVTFVMVATNDFHHLFYRKLEVDPILGVPYIHQEIGIWYMIHGVFIFSCMFVAFLLVLSNWKETAKVYRPQLISLMCGQLVPMLTAFLYLIGMTPPGIDPVPMVLWLSSLLYLWSIRSSRMFTIMPIAKDAIFNSINDGVIVLDESYRVIEYNHSCKKMFPQLTKSMFGMDFDDVWCVLSGDSFPFELDTTEFSREIELTANQSKHIYQIRTSVLQHVNNCKGLLIIFTEITELKRLQIELERQAYYDELTQIFNRRAFFQKCEQQFAAAKEFSLPFTVILIDIDYFKKVNDTYGHDVGDQLLMHVVNVCQRQLEEGMLFARYGGEEFVLALKGSTVLEGEALANQLRQQVETQALVTDEGVISVTLSSGVVEATKGEEETLYQLLNKADKALYSAKREGRNQVHVYVGA</sequence>
<feature type="transmembrane region" description="Helical" evidence="1">
    <location>
        <begin position="100"/>
        <end position="125"/>
    </location>
</feature>
<feature type="transmembrane region" description="Helical" evidence="1">
    <location>
        <begin position="66"/>
        <end position="88"/>
    </location>
</feature>
<keyword evidence="1" id="KW-0812">Transmembrane</keyword>
<dbReference type="GO" id="GO:0052621">
    <property type="term" value="F:diguanylate cyclase activity"/>
    <property type="evidence" value="ECO:0007669"/>
    <property type="project" value="TreeGrafter"/>
</dbReference>
<dbReference type="InterPro" id="IPR029787">
    <property type="entry name" value="Nucleotide_cyclase"/>
</dbReference>
<evidence type="ECO:0000259" key="2">
    <source>
        <dbReference type="PROSITE" id="PS50887"/>
    </source>
</evidence>
<dbReference type="EMBL" id="JRUN01000053">
    <property type="protein sequence ID" value="KHD84549.1"/>
    <property type="molecule type" value="Genomic_DNA"/>
</dbReference>
<dbReference type="FunFam" id="3.30.70.270:FF:000001">
    <property type="entry name" value="Diguanylate cyclase domain protein"/>
    <property type="match status" value="1"/>
</dbReference>
<dbReference type="SMART" id="SM00267">
    <property type="entry name" value="GGDEF"/>
    <property type="match status" value="1"/>
</dbReference>
<dbReference type="Pfam" id="PF00990">
    <property type="entry name" value="GGDEF"/>
    <property type="match status" value="1"/>
</dbReference>
<reference evidence="4 6" key="3">
    <citation type="submission" date="2020-03" db="EMBL/GenBank/DDBJ databases">
        <title>Bacillus aquiflavi sp. nov., isolated from yellow water of strong flavor Chinese baijiu in Yibin region of China.</title>
        <authorList>
            <person name="Xie J."/>
        </authorList>
    </citation>
    <scope>NUCLEOTIDE SEQUENCE [LARGE SCALE GENOMIC DNA]</scope>
    <source>
        <strain evidence="4 6">Gsoil 114</strain>
    </source>
</reference>
<dbReference type="AlphaFoldDB" id="A0A0A6VDD9"/>
<keyword evidence="1" id="KW-1133">Transmembrane helix</keyword>
<feature type="transmembrane region" description="Helical" evidence="1">
    <location>
        <begin position="180"/>
        <end position="199"/>
    </location>
</feature>
<evidence type="ECO:0000313" key="3">
    <source>
        <dbReference type="EMBL" id="KHD84549.1"/>
    </source>
</evidence>
<dbReference type="STRING" id="363870.NG54_14875"/>
<dbReference type="PROSITE" id="PS50887">
    <property type="entry name" value="GGDEF"/>
    <property type="match status" value="1"/>
</dbReference>
<dbReference type="InterPro" id="IPR000160">
    <property type="entry name" value="GGDEF_dom"/>
</dbReference>
<reference evidence="3 5" key="1">
    <citation type="submission" date="2014-10" db="EMBL/GenBank/DDBJ databases">
        <title>Draft genome of phytase producing Bacillus ginsengihumi strain M2.11.</title>
        <authorList>
            <person name="Toymentseva A."/>
            <person name="Boulygina E.A."/>
            <person name="Kazakov S.V."/>
            <person name="Kayumov I."/>
            <person name="Suleimanova A.D."/>
            <person name="Mardanova A.M."/>
            <person name="Maria S.N."/>
            <person name="Sergey M.Y."/>
            <person name="Sharipova M.R."/>
        </authorList>
    </citation>
    <scope>NUCLEOTIDE SEQUENCE [LARGE SCALE GENOMIC DNA]</scope>
    <source>
        <strain evidence="3 5">M2.11</strain>
    </source>
</reference>
<feature type="transmembrane region" description="Helical" evidence="1">
    <location>
        <begin position="145"/>
        <end position="168"/>
    </location>
</feature>